<dbReference type="InterPro" id="IPR000402">
    <property type="entry name" value="Na/K_ATPase_sub_beta"/>
</dbReference>
<reference evidence="9" key="1">
    <citation type="submission" date="2010-08" db="EMBL/GenBank/DDBJ databases">
        <authorList>
            <consortium name="Caenorhabditis japonica Sequencing Consortium"/>
            <person name="Wilson R.K."/>
        </authorList>
    </citation>
    <scope>NUCLEOTIDE SEQUENCE [LARGE SCALE GENOMIC DNA]</scope>
    <source>
        <strain evidence="9">DF5081</strain>
    </source>
</reference>
<evidence type="ECO:0000256" key="4">
    <source>
        <dbReference type="ARBA" id="ARBA00022968"/>
    </source>
</evidence>
<evidence type="ECO:0000256" key="7">
    <source>
        <dbReference type="SAM" id="Phobius"/>
    </source>
</evidence>
<dbReference type="GO" id="GO:1990573">
    <property type="term" value="P:potassium ion import across plasma membrane"/>
    <property type="evidence" value="ECO:0007669"/>
    <property type="project" value="TreeGrafter"/>
</dbReference>
<accession>A0A8R1I1P5</accession>
<keyword evidence="4" id="KW-0735">Signal-anchor</keyword>
<sequence>MAVLRSEEEVELCHYHFDTPRYSYMFFGFWTVFIFIILFMAEYNPYTNTEIPWDNCDLNKTWEPTMRSFINKEQYKSEQKKNETMTTEKACRFDRFTDFGDCVLSEENLEHGFGFSKGQPCIMLKVNKIVGWYPKLKTPNNCTQGDLCCGEGIKFKCESDDDVQFEYYPKNGISPCYFPYANQKEYEQPYQMVKVTNLTFNKETTIECYPTDPSLTEIMEGKRNEARFHIKIKHDTPQ</sequence>
<proteinExistence type="inferred from homology"/>
<comment type="similarity">
    <text evidence="2">Belongs to the X(+)/potassium ATPases subunit beta family.</text>
</comment>
<dbReference type="Proteomes" id="UP000005237">
    <property type="component" value="Unassembled WGS sequence"/>
</dbReference>
<dbReference type="GO" id="GO:0001671">
    <property type="term" value="F:ATPase activator activity"/>
    <property type="evidence" value="ECO:0007669"/>
    <property type="project" value="TreeGrafter"/>
</dbReference>
<dbReference type="PANTHER" id="PTHR11523">
    <property type="entry name" value="SODIUM/POTASSIUM-DEPENDENT ATPASE BETA SUBUNIT"/>
    <property type="match status" value="1"/>
</dbReference>
<comment type="subcellular location">
    <subcellularLocation>
        <location evidence="1">Membrane</location>
        <topology evidence="1">Single-pass type II membrane protein</topology>
    </subcellularLocation>
</comment>
<evidence type="ECO:0000256" key="6">
    <source>
        <dbReference type="ARBA" id="ARBA00023136"/>
    </source>
</evidence>
<dbReference type="GO" id="GO:0006883">
    <property type="term" value="P:intracellular sodium ion homeostasis"/>
    <property type="evidence" value="ECO:0007669"/>
    <property type="project" value="TreeGrafter"/>
</dbReference>
<evidence type="ECO:0000313" key="8">
    <source>
        <dbReference type="EnsemblMetazoa" id="CJA14618.1"/>
    </source>
</evidence>
<reference evidence="8" key="2">
    <citation type="submission" date="2022-06" db="UniProtKB">
        <authorList>
            <consortium name="EnsemblMetazoa"/>
        </authorList>
    </citation>
    <scope>IDENTIFICATION</scope>
    <source>
        <strain evidence="8">DF5081</strain>
    </source>
</reference>
<dbReference type="EnsemblMetazoa" id="CJA14618.1">
    <property type="protein sequence ID" value="CJA14618.1"/>
    <property type="gene ID" value="WBGene00133822"/>
</dbReference>
<dbReference type="InterPro" id="IPR038702">
    <property type="entry name" value="Na/K_ATPase_sub_beta_sf"/>
</dbReference>
<dbReference type="Gene3D" id="2.60.40.1660">
    <property type="entry name" value="Na, k-atpase alpha subunit"/>
    <property type="match status" value="1"/>
</dbReference>
<evidence type="ECO:0000313" key="9">
    <source>
        <dbReference type="Proteomes" id="UP000005237"/>
    </source>
</evidence>
<evidence type="ECO:0000256" key="5">
    <source>
        <dbReference type="ARBA" id="ARBA00022989"/>
    </source>
</evidence>
<keyword evidence="6 7" id="KW-0472">Membrane</keyword>
<feature type="transmembrane region" description="Helical" evidence="7">
    <location>
        <begin position="22"/>
        <end position="41"/>
    </location>
</feature>
<evidence type="ECO:0000256" key="1">
    <source>
        <dbReference type="ARBA" id="ARBA00004606"/>
    </source>
</evidence>
<dbReference type="PANTHER" id="PTHR11523:SF52">
    <property type="entry name" value="SODIUM_POTASSIUM-TRANSPORTING ATPASE SUBUNIT BETA"/>
    <property type="match status" value="1"/>
</dbReference>
<evidence type="ECO:0000256" key="3">
    <source>
        <dbReference type="ARBA" id="ARBA00022692"/>
    </source>
</evidence>
<keyword evidence="3 7" id="KW-0812">Transmembrane</keyword>
<evidence type="ECO:0000256" key="2">
    <source>
        <dbReference type="ARBA" id="ARBA00005876"/>
    </source>
</evidence>
<keyword evidence="9" id="KW-1185">Reference proteome</keyword>
<name>A0A8R1I1P5_CAEJA</name>
<dbReference type="Pfam" id="PF00287">
    <property type="entry name" value="Na_K-ATPase"/>
    <property type="match status" value="1"/>
</dbReference>
<dbReference type="GO" id="GO:0036376">
    <property type="term" value="P:sodium ion export across plasma membrane"/>
    <property type="evidence" value="ECO:0007669"/>
    <property type="project" value="TreeGrafter"/>
</dbReference>
<protein>
    <recommendedName>
        <fullName evidence="10">Sodium/potassium-transporting ATPase subunit beta</fullName>
    </recommendedName>
</protein>
<keyword evidence="5 7" id="KW-1133">Transmembrane helix</keyword>
<dbReference type="AlphaFoldDB" id="A0A8R1I1P5"/>
<dbReference type="GO" id="GO:0030007">
    <property type="term" value="P:intracellular potassium ion homeostasis"/>
    <property type="evidence" value="ECO:0007669"/>
    <property type="project" value="TreeGrafter"/>
</dbReference>
<dbReference type="GO" id="GO:0005890">
    <property type="term" value="C:sodium:potassium-exchanging ATPase complex"/>
    <property type="evidence" value="ECO:0007669"/>
    <property type="project" value="InterPro"/>
</dbReference>
<organism evidence="8 9">
    <name type="scientific">Caenorhabditis japonica</name>
    <dbReference type="NCBI Taxonomy" id="281687"/>
    <lineage>
        <taxon>Eukaryota</taxon>
        <taxon>Metazoa</taxon>
        <taxon>Ecdysozoa</taxon>
        <taxon>Nematoda</taxon>
        <taxon>Chromadorea</taxon>
        <taxon>Rhabditida</taxon>
        <taxon>Rhabditina</taxon>
        <taxon>Rhabditomorpha</taxon>
        <taxon>Rhabditoidea</taxon>
        <taxon>Rhabditidae</taxon>
        <taxon>Peloderinae</taxon>
        <taxon>Caenorhabditis</taxon>
    </lineage>
</organism>
<evidence type="ECO:0008006" key="10">
    <source>
        <dbReference type="Google" id="ProtNLM"/>
    </source>
</evidence>